<dbReference type="RefSeq" id="WP_015065022.1">
    <property type="nucleotide sequence ID" value="NC_019382.1"/>
</dbReference>
<dbReference type="OrthoDB" id="5297205at2"/>
<feature type="binding site" evidence="10">
    <location>
        <begin position="469"/>
        <end position="470"/>
    </location>
    <ligand>
        <name>L-glutamate</name>
        <dbReference type="ChEBI" id="CHEBI:29985"/>
    </ligand>
</feature>
<evidence type="ECO:0000256" key="10">
    <source>
        <dbReference type="PIRSR" id="PIRSR600101-2"/>
    </source>
</evidence>
<comment type="subunit">
    <text evidence="11">This enzyme consists of two polypeptide chains, which are synthesized in precursor form from a single polypeptide.</text>
</comment>
<evidence type="ECO:0000256" key="6">
    <source>
        <dbReference type="ARBA" id="ARBA00023145"/>
    </source>
</evidence>
<dbReference type="Gene3D" id="1.10.246.130">
    <property type="match status" value="1"/>
</dbReference>
<dbReference type="EMBL" id="HE965806">
    <property type="protein sequence ID" value="CCJ56267.1"/>
    <property type="molecule type" value="Genomic_DNA"/>
</dbReference>
<comment type="similarity">
    <text evidence="3 11">Belongs to the gamma-glutamyltransferase family.</text>
</comment>
<protein>
    <recommendedName>
        <fullName evidence="11">Glutathione hydrolase proenzyme</fullName>
        <ecNumber evidence="11">2.3.2.2</ecNumber>
        <ecNumber evidence="11">3.4.19.13</ecNumber>
    </recommendedName>
    <component>
        <recommendedName>
            <fullName evidence="11">Glutathione hydrolase large chain</fullName>
        </recommendedName>
    </component>
    <component>
        <recommendedName>
            <fullName evidence="11">Glutathione hydrolase small chain</fullName>
        </recommendedName>
    </component>
</protein>
<evidence type="ECO:0000256" key="2">
    <source>
        <dbReference type="ARBA" id="ARBA00001089"/>
    </source>
</evidence>
<dbReference type="PANTHER" id="PTHR43199:SF1">
    <property type="entry name" value="GLUTATHIONE HYDROLASE PROENZYME"/>
    <property type="match status" value="1"/>
</dbReference>
<evidence type="ECO:0000256" key="4">
    <source>
        <dbReference type="ARBA" id="ARBA00022679"/>
    </source>
</evidence>
<feature type="signal peptide" evidence="12">
    <location>
        <begin position="1"/>
        <end position="22"/>
    </location>
</feature>
<accession>A0A0C6P961</accession>
<dbReference type="UniPathway" id="UPA00204"/>
<keyword evidence="4 11" id="KW-0808">Transferase</keyword>
<comment type="catalytic activity">
    <reaction evidence="2 11">
        <text>glutathione + H2O = L-cysteinylglycine + L-glutamate</text>
        <dbReference type="Rhea" id="RHEA:28807"/>
        <dbReference type="ChEBI" id="CHEBI:15377"/>
        <dbReference type="ChEBI" id="CHEBI:29985"/>
        <dbReference type="ChEBI" id="CHEBI:57925"/>
        <dbReference type="ChEBI" id="CHEBI:61694"/>
        <dbReference type="EC" id="3.4.19.13"/>
    </reaction>
</comment>
<keyword evidence="7 11" id="KW-0012">Acyltransferase</keyword>
<dbReference type="NCBIfam" id="TIGR00066">
    <property type="entry name" value="g_glut_trans"/>
    <property type="match status" value="1"/>
</dbReference>
<dbReference type="Gene3D" id="3.60.20.40">
    <property type="match status" value="1"/>
</dbReference>
<feature type="active site" description="Nucleophile" evidence="9">
    <location>
        <position position="404"/>
    </location>
</feature>
<comment type="catalytic activity">
    <reaction evidence="8 11">
        <text>an N-terminal (5-L-glutamyl)-[peptide] + an alpha-amino acid = 5-L-glutamyl amino acid + an N-terminal L-alpha-aminoacyl-[peptide]</text>
        <dbReference type="Rhea" id="RHEA:23904"/>
        <dbReference type="Rhea" id="RHEA-COMP:9780"/>
        <dbReference type="Rhea" id="RHEA-COMP:9795"/>
        <dbReference type="ChEBI" id="CHEBI:77644"/>
        <dbReference type="ChEBI" id="CHEBI:78597"/>
        <dbReference type="ChEBI" id="CHEBI:78599"/>
        <dbReference type="ChEBI" id="CHEBI:78608"/>
        <dbReference type="EC" id="2.3.2.2"/>
    </reaction>
</comment>
<comment type="pathway">
    <text evidence="11">Sulfur metabolism; glutathione metabolism.</text>
</comment>
<dbReference type="HOGENOM" id="CLU_014813_0_1_4"/>
<dbReference type="KEGG" id="bbh:BN112_4353"/>
<comment type="catalytic activity">
    <reaction evidence="1 11">
        <text>an S-substituted glutathione + H2O = an S-substituted L-cysteinylglycine + L-glutamate</text>
        <dbReference type="Rhea" id="RHEA:59468"/>
        <dbReference type="ChEBI" id="CHEBI:15377"/>
        <dbReference type="ChEBI" id="CHEBI:29985"/>
        <dbReference type="ChEBI" id="CHEBI:90779"/>
        <dbReference type="ChEBI" id="CHEBI:143103"/>
        <dbReference type="EC" id="3.4.19.13"/>
    </reaction>
</comment>
<keyword evidence="5 11" id="KW-0378">Hydrolase</keyword>
<evidence type="ECO:0000313" key="13">
    <source>
        <dbReference type="EMBL" id="CCJ56267.1"/>
    </source>
</evidence>
<evidence type="ECO:0000256" key="9">
    <source>
        <dbReference type="PIRSR" id="PIRSR600101-1"/>
    </source>
</evidence>
<feature type="binding site" evidence="10">
    <location>
        <position position="118"/>
    </location>
    <ligand>
        <name>L-glutamate</name>
        <dbReference type="ChEBI" id="CHEBI:29985"/>
    </ligand>
</feature>
<dbReference type="InterPro" id="IPR029055">
    <property type="entry name" value="Ntn_hydrolases_N"/>
</dbReference>
<dbReference type="EC" id="3.4.19.13" evidence="11"/>
<keyword evidence="6 11" id="KW-0865">Zymogen</keyword>
<evidence type="ECO:0000256" key="8">
    <source>
        <dbReference type="ARBA" id="ARBA00047417"/>
    </source>
</evidence>
<dbReference type="InterPro" id="IPR051792">
    <property type="entry name" value="GGT_bact"/>
</dbReference>
<dbReference type="GO" id="GO:0036374">
    <property type="term" value="F:glutathione hydrolase activity"/>
    <property type="evidence" value="ECO:0007669"/>
    <property type="project" value="UniProtKB-UniRule"/>
</dbReference>
<dbReference type="SUPFAM" id="SSF56235">
    <property type="entry name" value="N-terminal nucleophile aminohydrolases (Ntn hydrolases)"/>
    <property type="match status" value="1"/>
</dbReference>
<proteinExistence type="inferred from homology"/>
<dbReference type="GO" id="GO:0103068">
    <property type="term" value="F:leukotriene C4 gamma-glutamyl transferase activity"/>
    <property type="evidence" value="ECO:0007669"/>
    <property type="project" value="UniProtKB-EC"/>
</dbReference>
<feature type="binding site" evidence="10">
    <location>
        <position position="491"/>
    </location>
    <ligand>
        <name>L-glutamate</name>
        <dbReference type="ChEBI" id="CHEBI:29985"/>
    </ligand>
</feature>
<dbReference type="EC" id="2.3.2.2" evidence="11"/>
<dbReference type="InterPro" id="IPR043137">
    <property type="entry name" value="GGT_ssub_C"/>
</dbReference>
<dbReference type="AlphaFoldDB" id="A0A0C6P961"/>
<feature type="binding site" evidence="10">
    <location>
        <position position="444"/>
    </location>
    <ligand>
        <name>L-glutamate</name>
        <dbReference type="ChEBI" id="CHEBI:29985"/>
    </ligand>
</feature>
<reference evidence="13 14" key="1">
    <citation type="journal article" date="2012" name="BMC Genomics">
        <title>Comparative genomics of the classical Bordetella subspecies: the evolution and exchange of virulence-associated diversity amongst closely related pathogens.</title>
        <authorList>
            <person name="Park J."/>
            <person name="Zhang Y."/>
            <person name="Buboltz A.M."/>
            <person name="Zhang X."/>
            <person name="Schuster S.C."/>
            <person name="Ahuja U."/>
            <person name="Liu M."/>
            <person name="Miller J.F."/>
            <person name="Sebaihia M."/>
            <person name="Bentley S.D."/>
            <person name="Parkhill J."/>
            <person name="Harvill E.T."/>
        </authorList>
    </citation>
    <scope>NUCLEOTIDE SEQUENCE [LARGE SCALE GENOMIC DNA]</scope>
    <source>
        <strain evidence="13 14">253</strain>
    </source>
</reference>
<sequence>MPLRTLLAALCAAAICQAPAWAREAPGVAREDINPEIAGARSERAQAHARRYMIATANPLASEAGYRILRAGGSATDAIIAAQLVLNLVEPQSSGIGGGAFMVHYDRGAGELRVYDSRETAPAAARPDRFLREGKPLSYAESVNNGRAVGTPGLLRGLELAHRQHGKLPWQALFEPAIAMAEQGFPVSPRLHASIAGDKALAAQPAAARYFYGPDGQAWPVGHRLKNPEFAATLRSIAREGADAFYRGPIARDIVAAVRAHPTPGDLSEADLAAYRAVVREPVCGLYRGYRLCGAPPPSSGPLAVLQMLGELEQYPLARMRPGSVEAVHYFSEAGRLAFADRDFYVADPAFVDVPVRALLDPAYLRQRGALIRPDRSMKTALPGDPQGLLAERARDDAIEVPSTSHLVAVDAAGNVVSMTSTIEAAFGSKIFVRGFLLNNEMTDFSSSYRDPEGRLVANRVEPGKRPRSSMAPMIVFRAGKPVLALGSPGGSAIINYVAKTLVGVLDWKLDVQQAIALPNLGSRNKETELERGTALEALAPALRRMGHEVRITDFPSGIQGIVIGPHGLAGGADPRREGLALGD</sequence>
<gene>
    <name evidence="13" type="primary">ggt</name>
    <name evidence="13" type="ORF">BN112_4353</name>
</gene>
<evidence type="ECO:0000313" key="14">
    <source>
        <dbReference type="Proteomes" id="UP000007564"/>
    </source>
</evidence>
<keyword evidence="12" id="KW-0732">Signal</keyword>
<dbReference type="InterPro" id="IPR000101">
    <property type="entry name" value="GGT_peptidase"/>
</dbReference>
<evidence type="ECO:0000256" key="12">
    <source>
        <dbReference type="SAM" id="SignalP"/>
    </source>
</evidence>
<dbReference type="GO" id="GO:0006751">
    <property type="term" value="P:glutathione catabolic process"/>
    <property type="evidence" value="ECO:0007669"/>
    <property type="project" value="UniProtKB-UniRule"/>
</dbReference>
<organism evidence="13 14">
    <name type="scientific">Bordetella bronchiseptica 253</name>
    <dbReference type="NCBI Taxonomy" id="568707"/>
    <lineage>
        <taxon>Bacteria</taxon>
        <taxon>Pseudomonadati</taxon>
        <taxon>Pseudomonadota</taxon>
        <taxon>Betaproteobacteria</taxon>
        <taxon>Burkholderiales</taxon>
        <taxon>Alcaligenaceae</taxon>
        <taxon>Bordetella</taxon>
    </lineage>
</organism>
<evidence type="ECO:0000256" key="1">
    <source>
        <dbReference type="ARBA" id="ARBA00001049"/>
    </source>
</evidence>
<dbReference type="InterPro" id="IPR043138">
    <property type="entry name" value="GGT_lsub"/>
</dbReference>
<dbReference type="Pfam" id="PF01019">
    <property type="entry name" value="G_glu_transpept"/>
    <property type="match status" value="1"/>
</dbReference>
<evidence type="ECO:0000256" key="7">
    <source>
        <dbReference type="ARBA" id="ARBA00023315"/>
    </source>
</evidence>
<dbReference type="Proteomes" id="UP000007564">
    <property type="component" value="Chromosome"/>
</dbReference>
<dbReference type="PANTHER" id="PTHR43199">
    <property type="entry name" value="GLUTATHIONE HYDROLASE"/>
    <property type="match status" value="1"/>
</dbReference>
<evidence type="ECO:0000256" key="11">
    <source>
        <dbReference type="RuleBase" id="RU368036"/>
    </source>
</evidence>
<evidence type="ECO:0000256" key="5">
    <source>
        <dbReference type="ARBA" id="ARBA00022801"/>
    </source>
</evidence>
<comment type="PTM">
    <text evidence="11">Cleaved by autocatalysis into a large and a small subunit.</text>
</comment>
<keyword evidence="11" id="KW-0317">Glutathione biosynthesis</keyword>
<name>A0A0C6P961_BORBO</name>
<feature type="chain" id="PRO_5002190139" description="Glutathione hydrolase proenzyme" evidence="12">
    <location>
        <begin position="23"/>
        <end position="584"/>
    </location>
</feature>
<dbReference type="PRINTS" id="PR01210">
    <property type="entry name" value="GGTRANSPTASE"/>
</dbReference>
<evidence type="ECO:0000256" key="3">
    <source>
        <dbReference type="ARBA" id="ARBA00009381"/>
    </source>
</evidence>
<dbReference type="GO" id="GO:0006750">
    <property type="term" value="P:glutathione biosynthetic process"/>
    <property type="evidence" value="ECO:0007669"/>
    <property type="project" value="UniProtKB-KW"/>
</dbReference>